<feature type="transmembrane region" description="Helical" evidence="1">
    <location>
        <begin position="24"/>
        <end position="47"/>
    </location>
</feature>
<keyword evidence="1" id="KW-1133">Transmembrane helix</keyword>
<evidence type="ECO:0000313" key="2">
    <source>
        <dbReference type="EMBL" id="PVV03841.1"/>
    </source>
</evidence>
<dbReference type="EMBL" id="MBFS01000186">
    <property type="protein sequence ID" value="PVV03841.1"/>
    <property type="molecule type" value="Genomic_DNA"/>
</dbReference>
<feature type="transmembrane region" description="Helical" evidence="1">
    <location>
        <begin position="59"/>
        <end position="76"/>
    </location>
</feature>
<keyword evidence="1" id="KW-0472">Membrane</keyword>
<keyword evidence="1" id="KW-0812">Transmembrane</keyword>
<organism evidence="2 3">
    <name type="scientific">Smittium megazygosporum</name>
    <dbReference type="NCBI Taxonomy" id="133381"/>
    <lineage>
        <taxon>Eukaryota</taxon>
        <taxon>Fungi</taxon>
        <taxon>Fungi incertae sedis</taxon>
        <taxon>Zoopagomycota</taxon>
        <taxon>Kickxellomycotina</taxon>
        <taxon>Harpellomycetes</taxon>
        <taxon>Harpellales</taxon>
        <taxon>Legeriomycetaceae</taxon>
        <taxon>Smittium</taxon>
    </lineage>
</organism>
<gene>
    <name evidence="2" type="ORF">BB560_001668</name>
</gene>
<dbReference type="InterPro" id="IPR036259">
    <property type="entry name" value="MFS_trans_sf"/>
</dbReference>
<dbReference type="STRING" id="133381.A0A2T9ZGY1"/>
<accession>A0A2T9ZGY1</accession>
<evidence type="ECO:0000313" key="3">
    <source>
        <dbReference type="Proteomes" id="UP000245609"/>
    </source>
</evidence>
<sequence>MFTKYMMNELGKSSRNATSINRGFAFLSYGTTLLGDTFVIWTILLTLSGISQWGIDKRFYLFMVVSYMFILFETGTTKANVSTVIAEQANIGYRPTNIPRIYYDSRTTIKDATSTSTGLSMLIIMTMKYTRKNKSPHNEVWLDAAKGLTNVEWDDVFIEGLKHSIRAYRVFLFYPFYWALYNNMSDNFITRGLRMRRPK</sequence>
<keyword evidence="3" id="KW-1185">Reference proteome</keyword>
<dbReference type="OrthoDB" id="8904098at2759"/>
<dbReference type="AlphaFoldDB" id="A0A2T9ZGY1"/>
<dbReference type="Gene3D" id="1.20.1250.20">
    <property type="entry name" value="MFS general substrate transporter like domains"/>
    <property type="match status" value="1"/>
</dbReference>
<proteinExistence type="predicted"/>
<comment type="caution">
    <text evidence="2">The sequence shown here is derived from an EMBL/GenBank/DDBJ whole genome shotgun (WGS) entry which is preliminary data.</text>
</comment>
<evidence type="ECO:0000256" key="1">
    <source>
        <dbReference type="SAM" id="Phobius"/>
    </source>
</evidence>
<protein>
    <submittedName>
        <fullName evidence="2">Uncharacterized protein</fullName>
    </submittedName>
</protein>
<name>A0A2T9ZGY1_9FUNG</name>
<dbReference type="Proteomes" id="UP000245609">
    <property type="component" value="Unassembled WGS sequence"/>
</dbReference>
<reference evidence="2 3" key="1">
    <citation type="journal article" date="2018" name="MBio">
        <title>Comparative Genomics Reveals the Core Gene Toolbox for the Fungus-Insect Symbiosis.</title>
        <authorList>
            <person name="Wang Y."/>
            <person name="Stata M."/>
            <person name="Wang W."/>
            <person name="Stajich J.E."/>
            <person name="White M.M."/>
            <person name="Moncalvo J.M."/>
        </authorList>
    </citation>
    <scope>NUCLEOTIDE SEQUENCE [LARGE SCALE GENOMIC DNA]</scope>
    <source>
        <strain evidence="2 3">SC-DP-2</strain>
    </source>
</reference>